<organism evidence="1 2">
    <name type="scientific">Hevea brasiliensis</name>
    <name type="common">Para rubber tree</name>
    <name type="synonym">Siphonia brasiliensis</name>
    <dbReference type="NCBI Taxonomy" id="3981"/>
    <lineage>
        <taxon>Eukaryota</taxon>
        <taxon>Viridiplantae</taxon>
        <taxon>Streptophyta</taxon>
        <taxon>Embryophyta</taxon>
        <taxon>Tracheophyta</taxon>
        <taxon>Spermatophyta</taxon>
        <taxon>Magnoliopsida</taxon>
        <taxon>eudicotyledons</taxon>
        <taxon>Gunneridae</taxon>
        <taxon>Pentapetalae</taxon>
        <taxon>rosids</taxon>
        <taxon>fabids</taxon>
        <taxon>Malpighiales</taxon>
        <taxon>Euphorbiaceae</taxon>
        <taxon>Crotonoideae</taxon>
        <taxon>Micrandreae</taxon>
        <taxon>Hevea</taxon>
    </lineage>
</organism>
<evidence type="ECO:0000313" key="2">
    <source>
        <dbReference type="Proteomes" id="UP000467840"/>
    </source>
</evidence>
<dbReference type="AlphaFoldDB" id="A0A6A6KZS6"/>
<protein>
    <submittedName>
        <fullName evidence="1">Uncharacterized protein</fullName>
    </submittedName>
</protein>
<sequence>MDLRERERFESGVLEKVVNTGTEDGLGLLGRTRNENSVSTPQYYFRLLGGLEITEIKIQGQKGEIKAAEVCCFYLRIRVGDDRSHKLFFTVAFSAVPLTLYIPPVRSLNHFVETMEDLYRESREYTNRVYPRARHFWSRFLDLLLCNLRNL</sequence>
<comment type="caution">
    <text evidence="1">The sequence shown here is derived from an EMBL/GenBank/DDBJ whole genome shotgun (WGS) entry which is preliminary data.</text>
</comment>
<accession>A0A6A6KZS6</accession>
<reference evidence="1 2" key="1">
    <citation type="journal article" date="2020" name="Mol. Plant">
        <title>The Chromosome-Based Rubber Tree Genome Provides New Insights into Spurge Genome Evolution and Rubber Biosynthesis.</title>
        <authorList>
            <person name="Liu J."/>
            <person name="Shi C."/>
            <person name="Shi C.C."/>
            <person name="Li W."/>
            <person name="Zhang Q.J."/>
            <person name="Zhang Y."/>
            <person name="Li K."/>
            <person name="Lu H.F."/>
            <person name="Shi C."/>
            <person name="Zhu S.T."/>
            <person name="Xiao Z.Y."/>
            <person name="Nan H."/>
            <person name="Yue Y."/>
            <person name="Zhu X.G."/>
            <person name="Wu Y."/>
            <person name="Hong X.N."/>
            <person name="Fan G.Y."/>
            <person name="Tong Y."/>
            <person name="Zhang D."/>
            <person name="Mao C.L."/>
            <person name="Liu Y.L."/>
            <person name="Hao S.J."/>
            <person name="Liu W.Q."/>
            <person name="Lv M.Q."/>
            <person name="Zhang H.B."/>
            <person name="Liu Y."/>
            <person name="Hu-Tang G.R."/>
            <person name="Wang J.P."/>
            <person name="Wang J.H."/>
            <person name="Sun Y.H."/>
            <person name="Ni S.B."/>
            <person name="Chen W.B."/>
            <person name="Zhang X.C."/>
            <person name="Jiao Y.N."/>
            <person name="Eichler E.E."/>
            <person name="Li G.H."/>
            <person name="Liu X."/>
            <person name="Gao L.Z."/>
        </authorList>
    </citation>
    <scope>NUCLEOTIDE SEQUENCE [LARGE SCALE GENOMIC DNA]</scope>
    <source>
        <strain evidence="2">cv. GT1</strain>
        <tissue evidence="1">Leaf</tissue>
    </source>
</reference>
<keyword evidence="2" id="KW-1185">Reference proteome</keyword>
<name>A0A6A6KZS6_HEVBR</name>
<dbReference type="PANTHER" id="PTHR36616">
    <property type="entry name" value="BNAC07G32700D PROTEIN"/>
    <property type="match status" value="1"/>
</dbReference>
<dbReference type="EMBL" id="JAAGAX010000013">
    <property type="protein sequence ID" value="KAF2293595.1"/>
    <property type="molecule type" value="Genomic_DNA"/>
</dbReference>
<dbReference type="Proteomes" id="UP000467840">
    <property type="component" value="Chromosome 7"/>
</dbReference>
<proteinExistence type="predicted"/>
<gene>
    <name evidence="1" type="ORF">GH714_003155</name>
</gene>
<evidence type="ECO:0000313" key="1">
    <source>
        <dbReference type="EMBL" id="KAF2293595.1"/>
    </source>
</evidence>
<dbReference type="PANTHER" id="PTHR36616:SF4">
    <property type="entry name" value="OS03G0174800 PROTEIN"/>
    <property type="match status" value="1"/>
</dbReference>